<name>A0A7S1TL86_9RHOD</name>
<feature type="transmembrane region" description="Helical" evidence="2">
    <location>
        <begin position="89"/>
        <end position="109"/>
    </location>
</feature>
<keyword evidence="2" id="KW-1133">Transmembrane helix</keyword>
<feature type="compositionally biased region" description="Basic and acidic residues" evidence="1">
    <location>
        <begin position="192"/>
        <end position="205"/>
    </location>
</feature>
<feature type="compositionally biased region" description="Acidic residues" evidence="1">
    <location>
        <begin position="170"/>
        <end position="187"/>
    </location>
</feature>
<dbReference type="PROSITE" id="PS51257">
    <property type="entry name" value="PROKAR_LIPOPROTEIN"/>
    <property type="match status" value="1"/>
</dbReference>
<protein>
    <submittedName>
        <fullName evidence="4">Uncharacterized protein</fullName>
    </submittedName>
</protein>
<evidence type="ECO:0000256" key="3">
    <source>
        <dbReference type="SAM" id="SignalP"/>
    </source>
</evidence>
<proteinExistence type="predicted"/>
<keyword evidence="2" id="KW-0812">Transmembrane</keyword>
<evidence type="ECO:0000256" key="2">
    <source>
        <dbReference type="SAM" id="Phobius"/>
    </source>
</evidence>
<keyword evidence="2" id="KW-0472">Membrane</keyword>
<feature type="signal peptide" evidence="3">
    <location>
        <begin position="1"/>
        <end position="17"/>
    </location>
</feature>
<dbReference type="EMBL" id="HBGI01002622">
    <property type="protein sequence ID" value="CAD9239968.1"/>
    <property type="molecule type" value="Transcribed_RNA"/>
</dbReference>
<organism evidence="4">
    <name type="scientific">Erythrolobus australicus</name>
    <dbReference type="NCBI Taxonomy" id="1077150"/>
    <lineage>
        <taxon>Eukaryota</taxon>
        <taxon>Rhodophyta</taxon>
        <taxon>Bangiophyceae</taxon>
        <taxon>Porphyridiales</taxon>
        <taxon>Porphyridiaceae</taxon>
        <taxon>Erythrolobus</taxon>
    </lineage>
</organism>
<gene>
    <name evidence="4" type="ORF">EAUS1353_LOCUS1706</name>
</gene>
<keyword evidence="3" id="KW-0732">Signal</keyword>
<accession>A0A7S1TL86</accession>
<feature type="chain" id="PRO_5031397215" evidence="3">
    <location>
        <begin position="18"/>
        <end position="226"/>
    </location>
</feature>
<reference evidence="4" key="1">
    <citation type="submission" date="2021-01" db="EMBL/GenBank/DDBJ databases">
        <authorList>
            <person name="Corre E."/>
            <person name="Pelletier E."/>
            <person name="Niang G."/>
            <person name="Scheremetjew M."/>
            <person name="Finn R."/>
            <person name="Kale V."/>
            <person name="Holt S."/>
            <person name="Cochrane G."/>
            <person name="Meng A."/>
            <person name="Brown T."/>
            <person name="Cohen L."/>
        </authorList>
    </citation>
    <scope>NUCLEOTIDE SEQUENCE</scope>
    <source>
        <strain evidence="4">CCMP3124</strain>
    </source>
</reference>
<dbReference type="AlphaFoldDB" id="A0A7S1TL86"/>
<evidence type="ECO:0000256" key="1">
    <source>
        <dbReference type="SAM" id="MobiDB-lite"/>
    </source>
</evidence>
<evidence type="ECO:0000313" key="4">
    <source>
        <dbReference type="EMBL" id="CAD9239968.1"/>
    </source>
</evidence>
<sequence length="226" mass="24590">MARQALVVALAVFAVSSCPSPASVVRASAAPPSAVSAAAFAAPGALSDRDLDLEHYVSQRFVRSGRVAKYSEAEEEIFEIDDLAHEFRWMSAIQAVYAGILAFVGLFTLKTVGRLWDLFLKGQEDREMEEEMRLTGRFIDTRAARLNEEEKLKREAKEKRRLARIAEGLPPEDEDEDGDDDGSDDDGTGGARKSDAGPDKPRGGGDSDAPGGMDISALERMLKKND</sequence>
<feature type="region of interest" description="Disordered" evidence="1">
    <location>
        <begin position="162"/>
        <end position="226"/>
    </location>
</feature>